<gene>
    <name evidence="2" type="ORF">BKM31_18710</name>
</gene>
<dbReference type="OrthoDB" id="3696289at2"/>
<dbReference type="EMBL" id="CP017717">
    <property type="protein sequence ID" value="AQZ63219.1"/>
    <property type="molecule type" value="Genomic_DNA"/>
</dbReference>
<dbReference type="Pfam" id="PF19631">
    <property type="entry name" value="Trypco2"/>
    <property type="match status" value="1"/>
</dbReference>
<dbReference type="STRING" id="1909395.BKM31_18710"/>
<dbReference type="AlphaFoldDB" id="A0A1U9ZZ66"/>
<protein>
    <recommendedName>
        <fullName evidence="1">Trypsin-co-occurring domain-containing protein</fullName>
    </recommendedName>
</protein>
<keyword evidence="3" id="KW-1185">Reference proteome</keyword>
<evidence type="ECO:0000313" key="2">
    <source>
        <dbReference type="EMBL" id="AQZ63219.1"/>
    </source>
</evidence>
<reference evidence="3" key="1">
    <citation type="journal article" date="2017" name="Med. Chem. Commun.">
        <title>Nonomuraea sp. ATCC 55076 harbours the largest actinomycete chromosome to date and the kistamicin biosynthetic gene cluster.</title>
        <authorList>
            <person name="Nazari B."/>
            <person name="Forneris C.C."/>
            <person name="Gibson M.I."/>
            <person name="Moon K."/>
            <person name="Schramma K.R."/>
            <person name="Seyedsayamdost M.R."/>
        </authorList>
    </citation>
    <scope>NUCLEOTIDE SEQUENCE [LARGE SCALE GENOMIC DNA]</scope>
    <source>
        <strain evidence="3">ATCC 55076</strain>
    </source>
</reference>
<dbReference type="InterPro" id="IPR045608">
    <property type="entry name" value="Trypco2"/>
</dbReference>
<evidence type="ECO:0000259" key="1">
    <source>
        <dbReference type="Pfam" id="PF19631"/>
    </source>
</evidence>
<organism evidence="2 3">
    <name type="scientific">[Actinomadura] parvosata subsp. kistnae</name>
    <dbReference type="NCBI Taxonomy" id="1909395"/>
    <lineage>
        <taxon>Bacteria</taxon>
        <taxon>Bacillati</taxon>
        <taxon>Actinomycetota</taxon>
        <taxon>Actinomycetes</taxon>
        <taxon>Streptosporangiales</taxon>
        <taxon>Streptosporangiaceae</taxon>
        <taxon>Nonomuraea</taxon>
    </lineage>
</organism>
<sequence length="106" mass="11399">MPGQEPPGIELATMIGALRDSLDATQRAGADSHGPRFQVREIEVEATVETTLDIRGSGTVKFWVVDAGLETGRARASTQRVLLRLSVGSDYTIARPLSEGDLHDLP</sequence>
<evidence type="ECO:0000313" key="3">
    <source>
        <dbReference type="Proteomes" id="UP000190797"/>
    </source>
</evidence>
<proteinExistence type="predicted"/>
<name>A0A1U9ZZ66_9ACTN</name>
<dbReference type="RefSeq" id="WP_155127617.1">
    <property type="nucleotide sequence ID" value="NZ_CP017717.1"/>
</dbReference>
<feature type="domain" description="Trypsin-co-occurring" evidence="1">
    <location>
        <begin position="9"/>
        <end position="86"/>
    </location>
</feature>
<dbReference type="Proteomes" id="UP000190797">
    <property type="component" value="Chromosome"/>
</dbReference>
<dbReference type="KEGG" id="noa:BKM31_18710"/>
<accession>A0A1U9ZZ66</accession>